<feature type="domain" description="N-acetyltransferase" evidence="2">
    <location>
        <begin position="26"/>
        <end position="185"/>
    </location>
</feature>
<proteinExistence type="predicted"/>
<sequence>MQTSSDRHEYPAHWEADVVLRDGGTARVRPITVDDAERLVSFYEQVSDESKYYRFFAPYPRLSAKDVHRFTHHDFVDRVGLAATIGGEFIATVRYDRIGAGGTPASAPADEAEVAFLVQDAHQGRGVASALLEHVAAVARERGIRRFAAEVLPANTKMIKVFMDAGYTQKRSFEDGVVRLEFDLEPTDRSLAVQYAREHRAEARSVQRLLQPGSVAVIGTGRTPGGVGRSILGNIRDAGYTGRLYAVNKALPEAQKELDGVPACRSVREIEGPVDLAVVTVPAEHVPEVVTECGEHGVQGLVVISAGYADSGPDGRERQRALVRHARTYGMRIIGPNAFGIINSSPQVRLNASLAPEMPRPGRIGLFAQSGAIGIALLSRLHRRGGGVTGVTGVSTFVSSGNRADVSGNDVLQYWYDDPETDVALMYLESIGNPRKFTRLARRTAAVKPLVVVQGARHGGVAPQGHAVRATRLPHATVSALLRQAGVIRVDTITDLVDAGLLLARQPLPVGPRVAILGNSESLGLLTYDACLSEGLRPHSPLDLTTAASADDFHAALSRALADDTCDAVVVTAIPTVGEGSAGDAALAEALRSAAAAEPGKPVLVVHVELGGLAEALSAATSTAPQATTSTAPQATADTAPRAASNTREEPRSAAQAPRLPSAEAPEGAHHIPAYPAAERAVRALAQAVAYARWRGDAADPGKVPEYEDIDEKGAAGLIAGHLARGQGLTLGTQETCGLLGRYGIHVHRALPAPTPDDAVAAARTIGYPVALKATAPHLRHRADLGGVRLDLADEEQLRRAYAELTELFGKPQELRPVVQGMAPRGVDTVVRAVIDPAAGAVLSFGLAGAATQLLGDMAHRLIPVTDREATSLIRSIRTAPLLFGWRGSAPVDSSALEELLLRVSRLVDDHPEVVAVTLEPVVVAPRGLSVLGASVRLAPPPARDDLGPRTLPAY</sequence>
<organism evidence="3 4">
    <name type="scientific">Streptomyces thinghirensis</name>
    <dbReference type="NCBI Taxonomy" id="551547"/>
    <lineage>
        <taxon>Bacteria</taxon>
        <taxon>Bacillati</taxon>
        <taxon>Actinomycetota</taxon>
        <taxon>Actinomycetes</taxon>
        <taxon>Kitasatosporales</taxon>
        <taxon>Streptomycetaceae</taxon>
        <taxon>Streptomyces</taxon>
    </lineage>
</organism>
<dbReference type="Gene3D" id="3.40.50.261">
    <property type="entry name" value="Succinyl-CoA synthetase domains"/>
    <property type="match status" value="2"/>
</dbReference>
<dbReference type="EMBL" id="BAABJR010000021">
    <property type="protein sequence ID" value="GAA5215309.1"/>
    <property type="molecule type" value="Genomic_DNA"/>
</dbReference>
<protein>
    <recommendedName>
        <fullName evidence="2">N-acetyltransferase domain-containing protein</fullName>
    </recommendedName>
</protein>
<accession>A0ABP9TEN2</accession>
<name>A0ABP9TEN2_9ACTN</name>
<dbReference type="Gene3D" id="3.30.470.20">
    <property type="entry name" value="ATP-grasp fold, B domain"/>
    <property type="match status" value="1"/>
</dbReference>
<evidence type="ECO:0000313" key="3">
    <source>
        <dbReference type="EMBL" id="GAA5215309.1"/>
    </source>
</evidence>
<dbReference type="Gene3D" id="3.30.1490.20">
    <property type="entry name" value="ATP-grasp fold, A domain"/>
    <property type="match status" value="1"/>
</dbReference>
<dbReference type="InterPro" id="IPR032875">
    <property type="entry name" value="Succ_CoA_lig_flav_dom"/>
</dbReference>
<dbReference type="Proteomes" id="UP001499878">
    <property type="component" value="Unassembled WGS sequence"/>
</dbReference>
<dbReference type="InterPro" id="IPR016181">
    <property type="entry name" value="Acyl_CoA_acyltransferase"/>
</dbReference>
<dbReference type="InterPro" id="IPR003781">
    <property type="entry name" value="CoA-bd"/>
</dbReference>
<dbReference type="PROSITE" id="PS51186">
    <property type="entry name" value="GNAT"/>
    <property type="match status" value="1"/>
</dbReference>
<keyword evidence="4" id="KW-1185">Reference proteome</keyword>
<dbReference type="SUPFAM" id="SSF51735">
    <property type="entry name" value="NAD(P)-binding Rossmann-fold domains"/>
    <property type="match status" value="1"/>
</dbReference>
<dbReference type="Pfam" id="PF13549">
    <property type="entry name" value="ATP-grasp_5"/>
    <property type="match status" value="1"/>
</dbReference>
<dbReference type="SUPFAM" id="SSF52210">
    <property type="entry name" value="Succinyl-CoA synthetase domains"/>
    <property type="match status" value="2"/>
</dbReference>
<dbReference type="PANTHER" id="PTHR42793:SF1">
    <property type="entry name" value="PEPTIDYL-LYSINE N-ACETYLTRANSFERASE PATZ"/>
    <property type="match status" value="1"/>
</dbReference>
<dbReference type="InterPro" id="IPR016102">
    <property type="entry name" value="Succinyl-CoA_synth-like"/>
</dbReference>
<gene>
    <name evidence="3" type="ORF">GCM10023323_63890</name>
</gene>
<dbReference type="InterPro" id="IPR013815">
    <property type="entry name" value="ATP_grasp_subdomain_1"/>
</dbReference>
<dbReference type="RefSeq" id="WP_345636480.1">
    <property type="nucleotide sequence ID" value="NZ_BAABJR010000021.1"/>
</dbReference>
<feature type="compositionally biased region" description="Low complexity" evidence="1">
    <location>
        <begin position="622"/>
        <end position="645"/>
    </location>
</feature>
<evidence type="ECO:0000259" key="2">
    <source>
        <dbReference type="PROSITE" id="PS51186"/>
    </source>
</evidence>
<feature type="region of interest" description="Disordered" evidence="1">
    <location>
        <begin position="622"/>
        <end position="668"/>
    </location>
</feature>
<dbReference type="SUPFAM" id="SSF55729">
    <property type="entry name" value="Acyl-CoA N-acyltransferases (Nat)"/>
    <property type="match status" value="1"/>
</dbReference>
<dbReference type="Pfam" id="PF13380">
    <property type="entry name" value="CoA_binding_2"/>
    <property type="match status" value="1"/>
</dbReference>
<dbReference type="SMART" id="SM00881">
    <property type="entry name" value="CoA_binding"/>
    <property type="match status" value="1"/>
</dbReference>
<evidence type="ECO:0000313" key="4">
    <source>
        <dbReference type="Proteomes" id="UP001499878"/>
    </source>
</evidence>
<dbReference type="Gene3D" id="3.40.50.720">
    <property type="entry name" value="NAD(P)-binding Rossmann-like Domain"/>
    <property type="match status" value="1"/>
</dbReference>
<dbReference type="Gene3D" id="3.40.630.30">
    <property type="match status" value="1"/>
</dbReference>
<dbReference type="InterPro" id="IPR000182">
    <property type="entry name" value="GNAT_dom"/>
</dbReference>
<dbReference type="PANTHER" id="PTHR42793">
    <property type="entry name" value="COA BINDING DOMAIN CONTAINING PROTEIN"/>
    <property type="match status" value="1"/>
</dbReference>
<dbReference type="InterPro" id="IPR036291">
    <property type="entry name" value="NAD(P)-bd_dom_sf"/>
</dbReference>
<dbReference type="Pfam" id="PF13607">
    <property type="entry name" value="Succ_CoA_lig"/>
    <property type="match status" value="1"/>
</dbReference>
<reference evidence="4" key="1">
    <citation type="journal article" date="2019" name="Int. J. Syst. Evol. Microbiol.">
        <title>The Global Catalogue of Microorganisms (GCM) 10K type strain sequencing project: providing services to taxonomists for standard genome sequencing and annotation.</title>
        <authorList>
            <consortium name="The Broad Institute Genomics Platform"/>
            <consortium name="The Broad Institute Genome Sequencing Center for Infectious Disease"/>
            <person name="Wu L."/>
            <person name="Ma J."/>
        </authorList>
    </citation>
    <scope>NUCLEOTIDE SEQUENCE [LARGE SCALE GENOMIC DNA]</scope>
    <source>
        <strain evidence="4">JCM 18306</strain>
    </source>
</reference>
<dbReference type="SUPFAM" id="SSF56059">
    <property type="entry name" value="Glutathione synthetase ATP-binding domain-like"/>
    <property type="match status" value="1"/>
</dbReference>
<comment type="caution">
    <text evidence="3">The sequence shown here is derived from an EMBL/GenBank/DDBJ whole genome shotgun (WGS) entry which is preliminary data.</text>
</comment>
<dbReference type="Pfam" id="PF00583">
    <property type="entry name" value="Acetyltransf_1"/>
    <property type="match status" value="1"/>
</dbReference>
<dbReference type="CDD" id="cd04301">
    <property type="entry name" value="NAT_SF"/>
    <property type="match status" value="1"/>
</dbReference>
<evidence type="ECO:0000256" key="1">
    <source>
        <dbReference type="SAM" id="MobiDB-lite"/>
    </source>
</evidence>